<name>A0A0F9VTG6_9ZZZZ</name>
<organism evidence="1">
    <name type="scientific">marine sediment metagenome</name>
    <dbReference type="NCBI Taxonomy" id="412755"/>
    <lineage>
        <taxon>unclassified sequences</taxon>
        <taxon>metagenomes</taxon>
        <taxon>ecological metagenomes</taxon>
    </lineage>
</organism>
<dbReference type="EMBL" id="LAZR01000027">
    <property type="protein sequence ID" value="KKO03243.1"/>
    <property type="molecule type" value="Genomic_DNA"/>
</dbReference>
<accession>A0A0F9VTG6</accession>
<dbReference type="AlphaFoldDB" id="A0A0F9VTG6"/>
<comment type="caution">
    <text evidence="1">The sequence shown here is derived from an EMBL/GenBank/DDBJ whole genome shotgun (WGS) entry which is preliminary data.</text>
</comment>
<sequence length="168" mass="18759">MRKQIGIMVLAWYIPFFAYASELAPEIEGVLDGERHEWFILSQGSDSNASFVELGDEVRIDITGFIDGERWDAREAISISLTLVEDELIEADVVYLIGDTPLPPLYTSEDAQLTVSLTHYERDSQAVHVAGRIQGVMALQVQLDTPPSLEEGIDIDVTFDVQAQKVEF</sequence>
<gene>
    <name evidence="1" type="ORF">LCGC14_0096560</name>
</gene>
<evidence type="ECO:0000313" key="1">
    <source>
        <dbReference type="EMBL" id="KKO03243.1"/>
    </source>
</evidence>
<proteinExistence type="predicted"/>
<protein>
    <submittedName>
        <fullName evidence="1">Uncharacterized protein</fullName>
    </submittedName>
</protein>
<reference evidence="1" key="1">
    <citation type="journal article" date="2015" name="Nature">
        <title>Complex archaea that bridge the gap between prokaryotes and eukaryotes.</title>
        <authorList>
            <person name="Spang A."/>
            <person name="Saw J.H."/>
            <person name="Jorgensen S.L."/>
            <person name="Zaremba-Niedzwiedzka K."/>
            <person name="Martijn J."/>
            <person name="Lind A.E."/>
            <person name="van Eijk R."/>
            <person name="Schleper C."/>
            <person name="Guy L."/>
            <person name="Ettema T.J."/>
        </authorList>
    </citation>
    <scope>NUCLEOTIDE SEQUENCE</scope>
</reference>